<name>A0A6C0BCX1_9ZZZZ</name>
<proteinExistence type="predicted"/>
<dbReference type="EMBL" id="MN739109">
    <property type="protein sequence ID" value="QHS89419.1"/>
    <property type="molecule type" value="Genomic_DNA"/>
</dbReference>
<organism evidence="1">
    <name type="scientific">viral metagenome</name>
    <dbReference type="NCBI Taxonomy" id="1070528"/>
    <lineage>
        <taxon>unclassified sequences</taxon>
        <taxon>metagenomes</taxon>
        <taxon>organismal metagenomes</taxon>
    </lineage>
</organism>
<protein>
    <submittedName>
        <fullName evidence="1">Uncharacterized protein</fullName>
    </submittedName>
</protein>
<accession>A0A6C0BCX1</accession>
<reference evidence="1" key="1">
    <citation type="journal article" date="2020" name="Nature">
        <title>Giant virus diversity and host interactions through global metagenomics.</title>
        <authorList>
            <person name="Schulz F."/>
            <person name="Roux S."/>
            <person name="Paez-Espino D."/>
            <person name="Jungbluth S."/>
            <person name="Walsh D.A."/>
            <person name="Denef V.J."/>
            <person name="McMahon K.D."/>
            <person name="Konstantinidis K.T."/>
            <person name="Eloe-Fadrosh E.A."/>
            <person name="Kyrpides N.C."/>
            <person name="Woyke T."/>
        </authorList>
    </citation>
    <scope>NUCLEOTIDE SEQUENCE</scope>
    <source>
        <strain evidence="1">GVMAG-M-3300010158-60</strain>
    </source>
</reference>
<dbReference type="AlphaFoldDB" id="A0A6C0BCX1"/>
<sequence>MVKRLSRSRRFTRFAKKTRKALRKNRYMKRVRLLRQKGGDLQFDSVSKENEEDTVVTVFPDPREPELAPMTGRLSVIREVVNSTAV</sequence>
<evidence type="ECO:0000313" key="1">
    <source>
        <dbReference type="EMBL" id="QHS89419.1"/>
    </source>
</evidence>